<dbReference type="EMBL" id="JAINUG010000355">
    <property type="protein sequence ID" value="KAJ8377383.1"/>
    <property type="molecule type" value="Genomic_DNA"/>
</dbReference>
<sequence length="103" mass="11176">MTQAGALGACGCLNKAHPGLWLLAEKVEGVQEQTPFSPFRVQSAWQSEVCEECRCVTFLSSGDPVVNPARPTPQTLPSHSGQHNRWLPAPCASHPKLDPVCQR</sequence>
<gene>
    <name evidence="2" type="ORF">AAFF_G00260430</name>
</gene>
<dbReference type="Proteomes" id="UP001221898">
    <property type="component" value="Unassembled WGS sequence"/>
</dbReference>
<protein>
    <submittedName>
        <fullName evidence="2">Uncharacterized protein</fullName>
    </submittedName>
</protein>
<evidence type="ECO:0000313" key="2">
    <source>
        <dbReference type="EMBL" id="KAJ8377383.1"/>
    </source>
</evidence>
<keyword evidence="3" id="KW-1185">Reference proteome</keyword>
<proteinExistence type="predicted"/>
<name>A0AAD7RC57_9TELE</name>
<evidence type="ECO:0000313" key="3">
    <source>
        <dbReference type="Proteomes" id="UP001221898"/>
    </source>
</evidence>
<feature type="compositionally biased region" description="Polar residues" evidence="1">
    <location>
        <begin position="72"/>
        <end position="83"/>
    </location>
</feature>
<dbReference type="AlphaFoldDB" id="A0AAD7RC57"/>
<feature type="region of interest" description="Disordered" evidence="1">
    <location>
        <begin position="66"/>
        <end position="103"/>
    </location>
</feature>
<organism evidence="2 3">
    <name type="scientific">Aldrovandia affinis</name>
    <dbReference type="NCBI Taxonomy" id="143900"/>
    <lineage>
        <taxon>Eukaryota</taxon>
        <taxon>Metazoa</taxon>
        <taxon>Chordata</taxon>
        <taxon>Craniata</taxon>
        <taxon>Vertebrata</taxon>
        <taxon>Euteleostomi</taxon>
        <taxon>Actinopterygii</taxon>
        <taxon>Neopterygii</taxon>
        <taxon>Teleostei</taxon>
        <taxon>Notacanthiformes</taxon>
        <taxon>Halosauridae</taxon>
        <taxon>Aldrovandia</taxon>
    </lineage>
</organism>
<comment type="caution">
    <text evidence="2">The sequence shown here is derived from an EMBL/GenBank/DDBJ whole genome shotgun (WGS) entry which is preliminary data.</text>
</comment>
<reference evidence="2" key="1">
    <citation type="journal article" date="2023" name="Science">
        <title>Genome structures resolve the early diversification of teleost fishes.</title>
        <authorList>
            <person name="Parey E."/>
            <person name="Louis A."/>
            <person name="Montfort J."/>
            <person name="Bouchez O."/>
            <person name="Roques C."/>
            <person name="Iampietro C."/>
            <person name="Lluch J."/>
            <person name="Castinel A."/>
            <person name="Donnadieu C."/>
            <person name="Desvignes T."/>
            <person name="Floi Bucao C."/>
            <person name="Jouanno E."/>
            <person name="Wen M."/>
            <person name="Mejri S."/>
            <person name="Dirks R."/>
            <person name="Jansen H."/>
            <person name="Henkel C."/>
            <person name="Chen W.J."/>
            <person name="Zahm M."/>
            <person name="Cabau C."/>
            <person name="Klopp C."/>
            <person name="Thompson A.W."/>
            <person name="Robinson-Rechavi M."/>
            <person name="Braasch I."/>
            <person name="Lecointre G."/>
            <person name="Bobe J."/>
            <person name="Postlethwait J.H."/>
            <person name="Berthelot C."/>
            <person name="Roest Crollius H."/>
            <person name="Guiguen Y."/>
        </authorList>
    </citation>
    <scope>NUCLEOTIDE SEQUENCE</scope>
    <source>
        <strain evidence="2">NC1722</strain>
    </source>
</reference>
<accession>A0AAD7RC57</accession>
<evidence type="ECO:0000256" key="1">
    <source>
        <dbReference type="SAM" id="MobiDB-lite"/>
    </source>
</evidence>